<keyword evidence="7" id="KW-1185">Reference proteome</keyword>
<dbReference type="EMBL" id="CP003243">
    <property type="protein sequence ID" value="AFD00403.1"/>
    <property type="molecule type" value="Genomic_DNA"/>
</dbReference>
<dbReference type="GO" id="GO:0004540">
    <property type="term" value="F:RNA nuclease activity"/>
    <property type="evidence" value="ECO:0007669"/>
    <property type="project" value="InterPro"/>
</dbReference>
<dbReference type="RefSeq" id="WP_014406234.1">
    <property type="nucleotide sequence ID" value="NC_017034.1"/>
</dbReference>
<dbReference type="HOGENOM" id="CLU_142825_1_0_2"/>
<name>H8I803_METCZ</name>
<gene>
    <name evidence="6" type="ordered locus">Mtc_1654</name>
</gene>
<proteinExistence type="inferred from homology"/>
<dbReference type="GO" id="GO:0110001">
    <property type="term" value="C:toxin-antitoxin complex"/>
    <property type="evidence" value="ECO:0007669"/>
    <property type="project" value="InterPro"/>
</dbReference>
<dbReference type="InterPro" id="IPR052379">
    <property type="entry name" value="Type_VII_TA_RNase"/>
</dbReference>
<reference evidence="6 7" key="1">
    <citation type="journal article" date="2012" name="J. Bacteriol.">
        <title>Complete genome sequence of a thermophilic methanogen, Methanocella conradii HZ254, isolated from Chinese rice field soil.</title>
        <authorList>
            <person name="Lu Z."/>
            <person name="Lu Y."/>
        </authorList>
    </citation>
    <scope>NUCLEOTIDE SEQUENCE [LARGE SCALE GENOMIC DNA]</scope>
    <source>
        <strain evidence="7">DSM 24694 / JCM 17849 / CGMCC 1.5162 / HZ254</strain>
    </source>
</reference>
<keyword evidence="1" id="KW-0597">Phosphoprotein</keyword>
<dbReference type="NCBIfam" id="NF047751">
    <property type="entry name" value="HepT_toxin"/>
    <property type="match status" value="1"/>
</dbReference>
<dbReference type="SMR" id="H8I803"/>
<dbReference type="InterPro" id="IPR037038">
    <property type="entry name" value="HepT-like_sf"/>
</dbReference>
<organism evidence="6 7">
    <name type="scientific">Methanocella conradii (strain DSM 24694 / JCM 17849 / CGMCC 1.5162 / HZ254)</name>
    <dbReference type="NCBI Taxonomy" id="1041930"/>
    <lineage>
        <taxon>Archaea</taxon>
        <taxon>Methanobacteriati</taxon>
        <taxon>Methanobacteriota</taxon>
        <taxon>Stenosarchaea group</taxon>
        <taxon>Methanomicrobia</taxon>
        <taxon>Methanocellales</taxon>
        <taxon>Methanocellaceae</taxon>
        <taxon>Methanocella</taxon>
    </lineage>
</organism>
<dbReference type="STRING" id="1041930.Mtc_1654"/>
<dbReference type="AlphaFoldDB" id="H8I803"/>
<dbReference type="Gene3D" id="1.20.120.580">
    <property type="entry name" value="bsu32300-like"/>
    <property type="match status" value="1"/>
</dbReference>
<dbReference type="InterPro" id="IPR008201">
    <property type="entry name" value="HepT-like"/>
</dbReference>
<sequence length="128" mass="14925">MKVVESIMRFERHLNGALSLKDKNLSDYLVYNTIAMECFQAISSLIEIGEHVVAKNNMGFPSTYGEVFKLLYRNGAITKEEFDASLRLVFLRNLIAHEYYRIEEKELSEMIYLLEKMKKFVEKEKSSG</sequence>
<dbReference type="PANTHER" id="PTHR33397">
    <property type="entry name" value="UPF0331 PROTEIN YUTE"/>
    <property type="match status" value="1"/>
</dbReference>
<dbReference type="GO" id="GO:0016787">
    <property type="term" value="F:hydrolase activity"/>
    <property type="evidence" value="ECO:0007669"/>
    <property type="project" value="UniProtKB-KW"/>
</dbReference>
<evidence type="ECO:0000256" key="1">
    <source>
        <dbReference type="ARBA" id="ARBA00022553"/>
    </source>
</evidence>
<protein>
    <recommendedName>
        <fullName evidence="8">DUF86 domain-containing protein</fullName>
    </recommendedName>
</protein>
<dbReference type="Proteomes" id="UP000005233">
    <property type="component" value="Chromosome"/>
</dbReference>
<keyword evidence="3" id="KW-0540">Nuclease</keyword>
<dbReference type="GeneID" id="11971793"/>
<evidence type="ECO:0008006" key="8">
    <source>
        <dbReference type="Google" id="ProtNLM"/>
    </source>
</evidence>
<evidence type="ECO:0000256" key="2">
    <source>
        <dbReference type="ARBA" id="ARBA00022649"/>
    </source>
</evidence>
<accession>H8I803</accession>
<keyword evidence="2" id="KW-1277">Toxin-antitoxin system</keyword>
<dbReference type="PANTHER" id="PTHR33397:SF5">
    <property type="entry name" value="RNASE YUTE-RELATED"/>
    <property type="match status" value="1"/>
</dbReference>
<evidence type="ECO:0000313" key="7">
    <source>
        <dbReference type="Proteomes" id="UP000005233"/>
    </source>
</evidence>
<evidence type="ECO:0000256" key="3">
    <source>
        <dbReference type="ARBA" id="ARBA00022722"/>
    </source>
</evidence>
<dbReference type="KEGG" id="mez:Mtc_1654"/>
<comment type="similarity">
    <text evidence="5">Belongs to the HepT RNase toxin family.</text>
</comment>
<evidence type="ECO:0000313" key="6">
    <source>
        <dbReference type="EMBL" id="AFD00403.1"/>
    </source>
</evidence>
<keyword evidence="4" id="KW-0378">Hydrolase</keyword>
<evidence type="ECO:0000256" key="5">
    <source>
        <dbReference type="ARBA" id="ARBA00024207"/>
    </source>
</evidence>
<dbReference type="OrthoDB" id="359330at2157"/>
<evidence type="ECO:0000256" key="4">
    <source>
        <dbReference type="ARBA" id="ARBA00022801"/>
    </source>
</evidence>
<dbReference type="Pfam" id="PF01934">
    <property type="entry name" value="HepT-like"/>
    <property type="match status" value="1"/>
</dbReference>
<dbReference type="eggNOG" id="arCOG02109">
    <property type="taxonomic scope" value="Archaea"/>
</dbReference>